<dbReference type="Pfam" id="PF04307">
    <property type="entry name" value="YdjM"/>
    <property type="match status" value="1"/>
</dbReference>
<feature type="transmembrane region" description="Helical" evidence="1">
    <location>
        <begin position="20"/>
        <end position="41"/>
    </location>
</feature>
<evidence type="ECO:0000313" key="3">
    <source>
        <dbReference type="Proteomes" id="UP000198512"/>
    </source>
</evidence>
<keyword evidence="1" id="KW-1133">Transmembrane helix</keyword>
<gene>
    <name evidence="2" type="ORF">SAMN05216600_11244</name>
</gene>
<keyword evidence="1" id="KW-0812">Transmembrane</keyword>
<reference evidence="2 3" key="1">
    <citation type="submission" date="2016-10" db="EMBL/GenBank/DDBJ databases">
        <authorList>
            <person name="Varghese N."/>
            <person name="Submissions S."/>
        </authorList>
    </citation>
    <scope>NUCLEOTIDE SEQUENCE [LARGE SCALE GENOMIC DNA]</scope>
    <source>
        <strain evidence="2 3">CIP 109853</strain>
    </source>
</reference>
<sequence>MRSERSLRSLGPRSAALSLIVRVFMFIGHLPAGYISAKLLLKQLADTGVSAKLFVLAGVLGGIAPDFDMLYFYLIDNRQNHHHTYWPHYPVLWLSLLAASSIWLKLTTNKPGAALALIFSISGFIHMLLDSIVGDIWWFAPLIDKPYAIFTVEAIYKPWWLNFILHWSFVLEILVLGWAYYLWRSTPAKS</sequence>
<feature type="transmembrane region" description="Helical" evidence="1">
    <location>
        <begin position="86"/>
        <end position="104"/>
    </location>
</feature>
<keyword evidence="3" id="KW-1185">Reference proteome</keyword>
<keyword evidence="1" id="KW-0472">Membrane</keyword>
<feature type="transmembrane region" description="Helical" evidence="1">
    <location>
        <begin position="116"/>
        <end position="139"/>
    </location>
</feature>
<feature type="transmembrane region" description="Helical" evidence="1">
    <location>
        <begin position="159"/>
        <end position="183"/>
    </location>
</feature>
<feature type="transmembrane region" description="Helical" evidence="1">
    <location>
        <begin position="53"/>
        <end position="74"/>
    </location>
</feature>
<dbReference type="EMBL" id="FOFP01000012">
    <property type="protein sequence ID" value="SEQ94698.1"/>
    <property type="molecule type" value="Genomic_DNA"/>
</dbReference>
<comment type="caution">
    <text evidence="2">The sequence shown here is derived from an EMBL/GenBank/DDBJ whole genome shotgun (WGS) entry which is preliminary data.</text>
</comment>
<evidence type="ECO:0000313" key="2">
    <source>
        <dbReference type="EMBL" id="SEQ94698.1"/>
    </source>
</evidence>
<dbReference type="InterPro" id="IPR007404">
    <property type="entry name" value="YdjM-like"/>
</dbReference>
<evidence type="ECO:0008006" key="4">
    <source>
        <dbReference type="Google" id="ProtNLM"/>
    </source>
</evidence>
<name>A0ABY1BIG8_9PSED</name>
<dbReference type="Proteomes" id="UP000198512">
    <property type="component" value="Unassembled WGS sequence"/>
</dbReference>
<organism evidence="2 3">
    <name type="scientific">Pseudomonas cuatrocienegasensis</name>
    <dbReference type="NCBI Taxonomy" id="543360"/>
    <lineage>
        <taxon>Bacteria</taxon>
        <taxon>Pseudomonadati</taxon>
        <taxon>Pseudomonadota</taxon>
        <taxon>Gammaproteobacteria</taxon>
        <taxon>Pseudomonadales</taxon>
        <taxon>Pseudomonadaceae</taxon>
        <taxon>Pseudomonas</taxon>
    </lineage>
</organism>
<evidence type="ECO:0000256" key="1">
    <source>
        <dbReference type="SAM" id="Phobius"/>
    </source>
</evidence>
<accession>A0ABY1BIG8</accession>
<proteinExistence type="predicted"/>
<protein>
    <recommendedName>
        <fullName evidence="4">LexA-binding, inner membrane-associated hydrolase</fullName>
    </recommendedName>
</protein>